<dbReference type="RefSeq" id="WP_256539898.1">
    <property type="nucleotide sequence ID" value="NZ_JANHOH010000004.1"/>
</dbReference>
<gene>
    <name evidence="2" type="ORF">NPE20_17155</name>
</gene>
<accession>A0ABT1T5E6</accession>
<evidence type="ECO:0000313" key="2">
    <source>
        <dbReference type="EMBL" id="MCQ6959707.1"/>
    </source>
</evidence>
<dbReference type="PANTHER" id="PTHR22916:SF3">
    <property type="entry name" value="UDP-GLCNAC:BETAGAL BETA-1,3-N-ACETYLGLUCOSAMINYLTRANSFERASE-LIKE PROTEIN 1"/>
    <property type="match status" value="1"/>
</dbReference>
<reference evidence="2 3" key="1">
    <citation type="submission" date="2022-07" db="EMBL/GenBank/DDBJ databases">
        <title>Mucilaginibacter sp. JC4.</title>
        <authorList>
            <person name="Le V."/>
            <person name="Ko S.-R."/>
            <person name="Ahn C.-Y."/>
            <person name="Oh H.-M."/>
        </authorList>
    </citation>
    <scope>NUCLEOTIDE SEQUENCE [LARGE SCALE GENOMIC DNA]</scope>
    <source>
        <strain evidence="2 3">JC4</strain>
    </source>
</reference>
<dbReference type="PANTHER" id="PTHR22916">
    <property type="entry name" value="GLYCOSYLTRANSFERASE"/>
    <property type="match status" value="1"/>
</dbReference>
<dbReference type="InterPro" id="IPR029044">
    <property type="entry name" value="Nucleotide-diphossugar_trans"/>
</dbReference>
<dbReference type="SUPFAM" id="SSF53448">
    <property type="entry name" value="Nucleotide-diphospho-sugar transferases"/>
    <property type="match status" value="1"/>
</dbReference>
<feature type="domain" description="Glycosyltransferase 2-like" evidence="1">
    <location>
        <begin position="8"/>
        <end position="167"/>
    </location>
</feature>
<protein>
    <submittedName>
        <fullName evidence="2">Glycosyltransferase family 2 protein</fullName>
    </submittedName>
</protein>
<dbReference type="EMBL" id="JANHOH010000004">
    <property type="protein sequence ID" value="MCQ6959707.1"/>
    <property type="molecule type" value="Genomic_DNA"/>
</dbReference>
<proteinExistence type="predicted"/>
<dbReference type="Gene3D" id="3.90.550.10">
    <property type="entry name" value="Spore Coat Polysaccharide Biosynthesis Protein SpsA, Chain A"/>
    <property type="match status" value="1"/>
</dbReference>
<evidence type="ECO:0000313" key="3">
    <source>
        <dbReference type="Proteomes" id="UP001204376"/>
    </source>
</evidence>
<dbReference type="Pfam" id="PF00535">
    <property type="entry name" value="Glycos_transf_2"/>
    <property type="match status" value="1"/>
</dbReference>
<sequence>MIGKDLVSIALCTYNGEKYLPAQLDTLVSQTYTNIEIVVVDDCSTDNTYNILEEYCKKYPQIRINKNEHNLGYVKNFEAALKLCNGSLIALCDQDDIWDARKIELQVNEIDNNVLVYHDSEFINENGETMNKKMSDLMNLYSGDNPGVFLFFNCISGHTILMKKELLNSALPFKEGYFHDWWLAYVATNIGAVKCIPQCLVKYRQHSNNDTDVLRRKQVKKQSSVNKIMRIHQWLKYCAEYPGNKYPALVNDFYEAYTIRINTYVSFKLSLLLFKYRSTIFAIRKKSKINMLNYIYQQVWGAKIKEL</sequence>
<name>A0ABT1T5E6_9SPHI</name>
<dbReference type="InterPro" id="IPR001173">
    <property type="entry name" value="Glyco_trans_2-like"/>
</dbReference>
<comment type="caution">
    <text evidence="2">The sequence shown here is derived from an EMBL/GenBank/DDBJ whole genome shotgun (WGS) entry which is preliminary data.</text>
</comment>
<organism evidence="2 3">
    <name type="scientific">Mucilaginibacter aquariorum</name>
    <dbReference type="NCBI Taxonomy" id="2967225"/>
    <lineage>
        <taxon>Bacteria</taxon>
        <taxon>Pseudomonadati</taxon>
        <taxon>Bacteroidota</taxon>
        <taxon>Sphingobacteriia</taxon>
        <taxon>Sphingobacteriales</taxon>
        <taxon>Sphingobacteriaceae</taxon>
        <taxon>Mucilaginibacter</taxon>
    </lineage>
</organism>
<keyword evidence="3" id="KW-1185">Reference proteome</keyword>
<dbReference type="Proteomes" id="UP001204376">
    <property type="component" value="Unassembled WGS sequence"/>
</dbReference>
<evidence type="ECO:0000259" key="1">
    <source>
        <dbReference type="Pfam" id="PF00535"/>
    </source>
</evidence>
<dbReference type="CDD" id="cd04196">
    <property type="entry name" value="GT_2_like_d"/>
    <property type="match status" value="1"/>
</dbReference>